<dbReference type="EMBL" id="CP022685">
    <property type="protein sequence ID" value="ATL25588.1"/>
    <property type="molecule type" value="Genomic_DNA"/>
</dbReference>
<name>A0A291Q254_9ACTN</name>
<evidence type="ECO:0000313" key="1">
    <source>
        <dbReference type="EMBL" id="ATL25588.1"/>
    </source>
</evidence>
<reference evidence="1 2" key="1">
    <citation type="submission" date="2017-08" db="EMBL/GenBank/DDBJ databases">
        <title>Complete Genome Sequence of Streptomyces formicae KY5, the formicamycin producer.</title>
        <authorList>
            <person name="Holmes N.A."/>
            <person name="Devine R."/>
            <person name="Qin Z."/>
            <person name="Seipke R.F."/>
            <person name="Wilkinson B."/>
            <person name="Hutchings M.I."/>
        </authorList>
    </citation>
    <scope>NUCLEOTIDE SEQUENCE [LARGE SCALE GENOMIC DNA]</scope>
    <source>
        <strain evidence="1 2">KY5</strain>
    </source>
</reference>
<proteinExistence type="predicted"/>
<protein>
    <submittedName>
        <fullName evidence="1">Rhs protein</fullName>
    </submittedName>
</protein>
<dbReference type="InterPro" id="IPR031325">
    <property type="entry name" value="RHS_repeat"/>
</dbReference>
<dbReference type="AlphaFoldDB" id="A0A291Q254"/>
<dbReference type="KEGG" id="sfk:KY5_0570"/>
<keyword evidence="2" id="KW-1185">Reference proteome</keyword>
<evidence type="ECO:0000313" key="2">
    <source>
        <dbReference type="Proteomes" id="UP000221011"/>
    </source>
</evidence>
<dbReference type="NCBIfam" id="TIGR01643">
    <property type="entry name" value="YD_repeat_2x"/>
    <property type="match status" value="1"/>
</dbReference>
<dbReference type="Pfam" id="PF05593">
    <property type="entry name" value="RHS_repeat"/>
    <property type="match status" value="1"/>
</dbReference>
<dbReference type="Gene3D" id="2.180.10.10">
    <property type="entry name" value="RHS repeat-associated core"/>
    <property type="match status" value="1"/>
</dbReference>
<dbReference type="Proteomes" id="UP000221011">
    <property type="component" value="Chromosome"/>
</dbReference>
<accession>A0A291Q254</accession>
<dbReference type="InterPro" id="IPR006530">
    <property type="entry name" value="YD"/>
</dbReference>
<gene>
    <name evidence="1" type="ORF">KY5_0570</name>
</gene>
<sequence length="84" mass="9132">MHWFCVYAPAGHLTAETDFDGRILAYTRNAAGLLTARTNTLGQTTHYAHAAIGRVIRKEADGRVITYEYEPNGQLAQAIGPSVA</sequence>
<organism evidence="1 2">
    <name type="scientific">Streptomyces formicae</name>
    <dbReference type="NCBI Taxonomy" id="1616117"/>
    <lineage>
        <taxon>Bacteria</taxon>
        <taxon>Bacillati</taxon>
        <taxon>Actinomycetota</taxon>
        <taxon>Actinomycetes</taxon>
        <taxon>Kitasatosporales</taxon>
        <taxon>Streptomycetaceae</taxon>
        <taxon>Streptomyces</taxon>
    </lineage>
</organism>